<organism evidence="1 2">
    <name type="scientific">Cytobacillus horneckiae</name>
    <dbReference type="NCBI Taxonomy" id="549687"/>
    <lineage>
        <taxon>Bacteria</taxon>
        <taxon>Bacillati</taxon>
        <taxon>Bacillota</taxon>
        <taxon>Bacilli</taxon>
        <taxon>Bacillales</taxon>
        <taxon>Bacillaceae</taxon>
        <taxon>Cytobacillus</taxon>
    </lineage>
</organism>
<evidence type="ECO:0000313" key="1">
    <source>
        <dbReference type="EMBL" id="PKG29286.1"/>
    </source>
</evidence>
<keyword evidence="2" id="KW-1185">Reference proteome</keyword>
<dbReference type="Proteomes" id="UP000233343">
    <property type="component" value="Unassembled WGS sequence"/>
</dbReference>
<dbReference type="AlphaFoldDB" id="A0A2N0ZIG9"/>
<reference evidence="1 2" key="1">
    <citation type="journal article" date="2010" name="Int. J. Syst. Evol. Microbiol.">
        <title>Bacillus horneckiae sp. nov., isolated from a spacecraft-assembly clean room.</title>
        <authorList>
            <person name="Vaishampayan P."/>
            <person name="Probst A."/>
            <person name="Krishnamurthi S."/>
            <person name="Ghosh S."/>
            <person name="Osman S."/>
            <person name="McDowall A."/>
            <person name="Ruckmani A."/>
            <person name="Mayilraj S."/>
            <person name="Venkateswaran K."/>
        </authorList>
    </citation>
    <scope>NUCLEOTIDE SEQUENCE [LARGE SCALE GENOMIC DNA]</scope>
    <source>
        <strain evidence="2">1PO1SC</strain>
    </source>
</reference>
<gene>
    <name evidence="1" type="ORF">CWS20_09330</name>
</gene>
<accession>A0A2N0ZIG9</accession>
<name>A0A2N0ZIG9_9BACI</name>
<dbReference type="RefSeq" id="WP_101226287.1">
    <property type="nucleotide sequence ID" value="NZ_JARSFA010000023.1"/>
</dbReference>
<comment type="caution">
    <text evidence="1">The sequence shown here is derived from an EMBL/GenBank/DDBJ whole genome shotgun (WGS) entry which is preliminary data.</text>
</comment>
<proteinExistence type="predicted"/>
<sequence>MLLQEELFDSSELYVERENIKAKDYVYVKKNPIKDSKVVSIQLFQQGYVTKVELIDGDRICSVFFGRKLEKYYDYQLTKRLP</sequence>
<dbReference type="EMBL" id="PISD01000017">
    <property type="protein sequence ID" value="PKG29286.1"/>
    <property type="molecule type" value="Genomic_DNA"/>
</dbReference>
<evidence type="ECO:0000313" key="2">
    <source>
        <dbReference type="Proteomes" id="UP000233343"/>
    </source>
</evidence>
<protein>
    <submittedName>
        <fullName evidence="1">Uncharacterized protein</fullName>
    </submittedName>
</protein>